<keyword evidence="4" id="KW-0119">Carbohydrate metabolism</keyword>
<feature type="signal peptide" evidence="10">
    <location>
        <begin position="1"/>
        <end position="27"/>
    </location>
</feature>
<dbReference type="GO" id="GO:0005576">
    <property type="term" value="C:extracellular region"/>
    <property type="evidence" value="ECO:0007669"/>
    <property type="project" value="InterPro"/>
</dbReference>
<feature type="compositionally biased region" description="Gly residues" evidence="9">
    <location>
        <begin position="269"/>
        <end position="282"/>
    </location>
</feature>
<dbReference type="InterPro" id="IPR003610">
    <property type="entry name" value="CBM5/12"/>
</dbReference>
<evidence type="ECO:0000313" key="13">
    <source>
        <dbReference type="Proteomes" id="UP000030653"/>
    </source>
</evidence>
<dbReference type="GO" id="GO:0030246">
    <property type="term" value="F:carbohydrate binding"/>
    <property type="evidence" value="ECO:0007669"/>
    <property type="project" value="InterPro"/>
</dbReference>
<protein>
    <submittedName>
        <fullName evidence="12">Glycoside hydrolase</fullName>
    </submittedName>
</protein>
<dbReference type="OrthoDB" id="3012298at2759"/>
<reference evidence="12 13" key="1">
    <citation type="journal article" date="2012" name="Science">
        <title>The Paleozoic origin of enzymatic lignin decomposition reconstructed from 31 fungal genomes.</title>
        <authorList>
            <person name="Floudas D."/>
            <person name="Binder M."/>
            <person name="Riley R."/>
            <person name="Barry K."/>
            <person name="Blanchette R.A."/>
            <person name="Henrissat B."/>
            <person name="Martinez A.T."/>
            <person name="Otillar R."/>
            <person name="Spatafora J.W."/>
            <person name="Yadav J.S."/>
            <person name="Aerts A."/>
            <person name="Benoit I."/>
            <person name="Boyd A."/>
            <person name="Carlson A."/>
            <person name="Copeland A."/>
            <person name="Coutinho P.M."/>
            <person name="de Vries R.P."/>
            <person name="Ferreira P."/>
            <person name="Findley K."/>
            <person name="Foster B."/>
            <person name="Gaskell J."/>
            <person name="Glotzer D."/>
            <person name="Gorecki P."/>
            <person name="Heitman J."/>
            <person name="Hesse C."/>
            <person name="Hori C."/>
            <person name="Igarashi K."/>
            <person name="Jurgens J.A."/>
            <person name="Kallen N."/>
            <person name="Kersten P."/>
            <person name="Kohler A."/>
            <person name="Kuees U."/>
            <person name="Kumar T.K.A."/>
            <person name="Kuo A."/>
            <person name="LaButti K."/>
            <person name="Larrondo L.F."/>
            <person name="Lindquist E."/>
            <person name="Ling A."/>
            <person name="Lombard V."/>
            <person name="Lucas S."/>
            <person name="Lundell T."/>
            <person name="Martin R."/>
            <person name="McLaughlin D.J."/>
            <person name="Morgenstern I."/>
            <person name="Morin E."/>
            <person name="Murat C."/>
            <person name="Nagy L.G."/>
            <person name="Nolan M."/>
            <person name="Ohm R.A."/>
            <person name="Patyshakuliyeva A."/>
            <person name="Rokas A."/>
            <person name="Ruiz-Duenas F.J."/>
            <person name="Sabat G."/>
            <person name="Salamov A."/>
            <person name="Samejima M."/>
            <person name="Schmutz J."/>
            <person name="Slot J.C."/>
            <person name="St John F."/>
            <person name="Stenlid J."/>
            <person name="Sun H."/>
            <person name="Sun S."/>
            <person name="Syed K."/>
            <person name="Tsang A."/>
            <person name="Wiebenga A."/>
            <person name="Young D."/>
            <person name="Pisabarro A."/>
            <person name="Eastwood D.C."/>
            <person name="Martin F."/>
            <person name="Cullen D."/>
            <person name="Grigoriev I.V."/>
            <person name="Hibbett D.S."/>
        </authorList>
    </citation>
    <scope>NUCLEOTIDE SEQUENCE [LARGE SCALE GENOMIC DNA]</scope>
    <source>
        <strain evidence="12 13">DJM-731 SS1</strain>
    </source>
</reference>
<dbReference type="EMBL" id="JH795866">
    <property type="protein sequence ID" value="EJU00743.1"/>
    <property type="molecule type" value="Genomic_DNA"/>
</dbReference>
<sequence length="366" mass="38502">MPSPSTLSGYTVLILSFLVASGPLDMAQQWASLSSSQRQSLKQQYNDAGISVMVSAFGSTESPTTAGDDPTQLANTMAQFVLDNDLDGIDIDYEDFAAMNAMDGSAENWLTTFTQTLRQKLPQGQYILTHAPVAPWFIGAPRYKSGAYAQVDKKVGSLIDWYNVQFYNQGSSEYTTCSGLLDQSSSAWPGTALFQIAAAGVDQNKLLIGKVGKPTDATNGGYIDTNTLAGCVQQAQAKGWQGGVMVWEFPSADSAWITSVRAQSWPVGSGSGGNGGGNGGSGSSSSSSTPTSTSKHSHTSGAGGTTNVGSTPSSCNNVPAWDASSIYLVNDSVSYNGMTYTAKWWTQGDVPDQSGQWGVWKPGQSC</sequence>
<proteinExistence type="inferred from homology"/>
<dbReference type="GeneID" id="63690287"/>
<evidence type="ECO:0000256" key="3">
    <source>
        <dbReference type="ARBA" id="ARBA00023024"/>
    </source>
</evidence>
<evidence type="ECO:0000256" key="8">
    <source>
        <dbReference type="RuleBase" id="RU004453"/>
    </source>
</evidence>
<evidence type="ECO:0000256" key="10">
    <source>
        <dbReference type="SAM" id="SignalP"/>
    </source>
</evidence>
<dbReference type="Pfam" id="PF02839">
    <property type="entry name" value="CBM_5_12"/>
    <property type="match status" value="1"/>
</dbReference>
<comment type="similarity">
    <text evidence="8">Belongs to the glycosyl hydrolase 18 family.</text>
</comment>
<keyword evidence="6" id="KW-0624">Polysaccharide degradation</keyword>
<dbReference type="InterPro" id="IPR001223">
    <property type="entry name" value="Glyco_hydro18_cat"/>
</dbReference>
<feature type="chain" id="PRO_5004067564" evidence="10">
    <location>
        <begin position="28"/>
        <end position="366"/>
    </location>
</feature>
<gene>
    <name evidence="12" type="ORF">DACRYDRAFT_54036</name>
</gene>
<keyword evidence="3" id="KW-0146">Chitin degradation</keyword>
<dbReference type="InterPro" id="IPR036573">
    <property type="entry name" value="CBM_sf_5/12"/>
</dbReference>
<feature type="region of interest" description="Disordered" evidence="9">
    <location>
        <begin position="266"/>
        <end position="312"/>
    </location>
</feature>
<dbReference type="Proteomes" id="UP000030653">
    <property type="component" value="Unassembled WGS sequence"/>
</dbReference>
<dbReference type="Gene3D" id="3.20.20.80">
    <property type="entry name" value="Glycosidases"/>
    <property type="match status" value="1"/>
</dbReference>
<evidence type="ECO:0000256" key="6">
    <source>
        <dbReference type="ARBA" id="ARBA00023326"/>
    </source>
</evidence>
<evidence type="ECO:0000256" key="5">
    <source>
        <dbReference type="ARBA" id="ARBA00023295"/>
    </source>
</evidence>
<evidence type="ECO:0000259" key="11">
    <source>
        <dbReference type="PROSITE" id="PS51910"/>
    </source>
</evidence>
<organism evidence="12 13">
    <name type="scientific">Dacryopinax primogenitus (strain DJM 731)</name>
    <name type="common">Brown rot fungus</name>
    <dbReference type="NCBI Taxonomy" id="1858805"/>
    <lineage>
        <taxon>Eukaryota</taxon>
        <taxon>Fungi</taxon>
        <taxon>Dikarya</taxon>
        <taxon>Basidiomycota</taxon>
        <taxon>Agaricomycotina</taxon>
        <taxon>Dacrymycetes</taxon>
        <taxon>Dacrymycetales</taxon>
        <taxon>Dacrymycetaceae</taxon>
        <taxon>Dacryopinax</taxon>
    </lineage>
</organism>
<evidence type="ECO:0000256" key="7">
    <source>
        <dbReference type="RuleBase" id="RU000489"/>
    </source>
</evidence>
<feature type="domain" description="GH18" evidence="11">
    <location>
        <begin position="1"/>
        <end position="268"/>
    </location>
</feature>
<dbReference type="STRING" id="1858805.M5GA47"/>
<evidence type="ECO:0000313" key="12">
    <source>
        <dbReference type="EMBL" id="EJU00743.1"/>
    </source>
</evidence>
<feature type="compositionally biased region" description="Low complexity" evidence="9">
    <location>
        <begin position="283"/>
        <end position="294"/>
    </location>
</feature>
<accession>M5GA47</accession>
<dbReference type="InterPro" id="IPR017853">
    <property type="entry name" value="GH"/>
</dbReference>
<evidence type="ECO:0000256" key="4">
    <source>
        <dbReference type="ARBA" id="ARBA00023277"/>
    </source>
</evidence>
<evidence type="ECO:0000256" key="9">
    <source>
        <dbReference type="SAM" id="MobiDB-lite"/>
    </source>
</evidence>
<dbReference type="SUPFAM" id="SSF51445">
    <property type="entry name" value="(Trans)glycosidases"/>
    <property type="match status" value="1"/>
</dbReference>
<dbReference type="InterPro" id="IPR001579">
    <property type="entry name" value="Glyco_hydro_18_chit_AS"/>
</dbReference>
<keyword evidence="2 7" id="KW-0378">Hydrolase</keyword>
<dbReference type="Gene3D" id="2.10.10.20">
    <property type="entry name" value="Carbohydrate-binding module superfamily 5/12"/>
    <property type="match status" value="1"/>
</dbReference>
<dbReference type="GO" id="GO:0008843">
    <property type="term" value="F:endochitinase activity"/>
    <property type="evidence" value="ECO:0007669"/>
    <property type="project" value="UniProtKB-EC"/>
</dbReference>
<name>M5GA47_DACPD</name>
<keyword evidence="10" id="KW-0732">Signal</keyword>
<dbReference type="PROSITE" id="PS51910">
    <property type="entry name" value="GH18_2"/>
    <property type="match status" value="1"/>
</dbReference>
<keyword evidence="13" id="KW-1185">Reference proteome</keyword>
<dbReference type="PROSITE" id="PS01095">
    <property type="entry name" value="GH18_1"/>
    <property type="match status" value="1"/>
</dbReference>
<evidence type="ECO:0000256" key="2">
    <source>
        <dbReference type="ARBA" id="ARBA00022801"/>
    </source>
</evidence>
<dbReference type="Pfam" id="PF00704">
    <property type="entry name" value="Glyco_hydro_18"/>
    <property type="match status" value="1"/>
</dbReference>
<dbReference type="GO" id="GO:0000272">
    <property type="term" value="P:polysaccharide catabolic process"/>
    <property type="evidence" value="ECO:0007669"/>
    <property type="project" value="UniProtKB-KW"/>
</dbReference>
<dbReference type="SUPFAM" id="SSF51055">
    <property type="entry name" value="Carbohydrate binding domain"/>
    <property type="match status" value="1"/>
</dbReference>
<evidence type="ECO:0000256" key="1">
    <source>
        <dbReference type="ARBA" id="ARBA00000822"/>
    </source>
</evidence>
<comment type="catalytic activity">
    <reaction evidence="1">
        <text>Random endo-hydrolysis of N-acetyl-beta-D-glucosaminide (1-&gt;4)-beta-linkages in chitin and chitodextrins.</text>
        <dbReference type="EC" id="3.2.1.14"/>
    </reaction>
</comment>
<keyword evidence="5 7" id="KW-0326">Glycosidase</keyword>
<dbReference type="CDD" id="cd12215">
    <property type="entry name" value="ChiC_BD"/>
    <property type="match status" value="1"/>
</dbReference>
<dbReference type="AlphaFoldDB" id="M5GA47"/>
<dbReference type="HOGENOM" id="CLU_050410_0_0_1"/>
<dbReference type="RefSeq" id="XP_040627640.1">
    <property type="nucleotide sequence ID" value="XM_040775225.1"/>
</dbReference>
<dbReference type="OMA" id="HAKGWSA"/>
<dbReference type="SMART" id="SM00495">
    <property type="entry name" value="ChtBD3"/>
    <property type="match status" value="1"/>
</dbReference>
<dbReference type="GO" id="GO:0006032">
    <property type="term" value="P:chitin catabolic process"/>
    <property type="evidence" value="ECO:0007669"/>
    <property type="project" value="UniProtKB-KW"/>
</dbReference>
<dbReference type="CDD" id="cd00598">
    <property type="entry name" value="GH18_chitinase-like"/>
    <property type="match status" value="1"/>
</dbReference>